<dbReference type="Pfam" id="PF19524">
    <property type="entry name" value="DUF6054"/>
    <property type="match status" value="1"/>
</dbReference>
<dbReference type="Proteomes" id="UP000262969">
    <property type="component" value="Unassembled WGS sequence"/>
</dbReference>
<accession>A0A3D2X4F0</accession>
<proteinExistence type="predicted"/>
<dbReference type="EMBL" id="DPVV01000142">
    <property type="protein sequence ID" value="HCL01577.1"/>
    <property type="molecule type" value="Genomic_DNA"/>
</dbReference>
<evidence type="ECO:0000313" key="1">
    <source>
        <dbReference type="EMBL" id="HCL01577.1"/>
    </source>
</evidence>
<comment type="caution">
    <text evidence="1">The sequence shown here is derived from an EMBL/GenBank/DDBJ whole genome shotgun (WGS) entry which is preliminary data.</text>
</comment>
<dbReference type="AlphaFoldDB" id="A0A3D2X4F0"/>
<sequence length="114" mass="12767">MAKYERRLKGNFNELLNWIHRDITNGSSSVSYEDGSDIDLADTRVAVRVYERYSMAGGNRVSMNVTIAGNGEDLFVSAITSGGSQAVFFKINTIGEETFLELCRDSVENYIRNQ</sequence>
<dbReference type="InterPro" id="IPR046117">
    <property type="entry name" value="DUF6054"/>
</dbReference>
<name>A0A3D2X4F0_9FIRM</name>
<protein>
    <submittedName>
        <fullName evidence="1">Uncharacterized protein</fullName>
    </submittedName>
</protein>
<gene>
    <name evidence="1" type="ORF">DHW61_04045</name>
</gene>
<evidence type="ECO:0000313" key="2">
    <source>
        <dbReference type="Proteomes" id="UP000262969"/>
    </source>
</evidence>
<reference evidence="1 2" key="1">
    <citation type="journal article" date="2018" name="Nat. Biotechnol.">
        <title>A standardized bacterial taxonomy based on genome phylogeny substantially revises the tree of life.</title>
        <authorList>
            <person name="Parks D.H."/>
            <person name="Chuvochina M."/>
            <person name="Waite D.W."/>
            <person name="Rinke C."/>
            <person name="Skarshewski A."/>
            <person name="Chaumeil P.A."/>
            <person name="Hugenholtz P."/>
        </authorList>
    </citation>
    <scope>NUCLEOTIDE SEQUENCE [LARGE SCALE GENOMIC DNA]</scope>
    <source>
        <strain evidence="1">UBA11728</strain>
    </source>
</reference>
<organism evidence="1 2">
    <name type="scientific">Lachnoclostridium phytofermentans</name>
    <dbReference type="NCBI Taxonomy" id="66219"/>
    <lineage>
        <taxon>Bacteria</taxon>
        <taxon>Bacillati</taxon>
        <taxon>Bacillota</taxon>
        <taxon>Clostridia</taxon>
        <taxon>Lachnospirales</taxon>
        <taxon>Lachnospiraceae</taxon>
    </lineage>
</organism>